<name>A0A6C0KII3_9ZZZZ</name>
<protein>
    <submittedName>
        <fullName evidence="2">Uncharacterized protein</fullName>
    </submittedName>
</protein>
<organism evidence="2">
    <name type="scientific">viral metagenome</name>
    <dbReference type="NCBI Taxonomy" id="1070528"/>
    <lineage>
        <taxon>unclassified sequences</taxon>
        <taxon>metagenomes</taxon>
        <taxon>organismal metagenomes</taxon>
    </lineage>
</organism>
<sequence>MSNQNIEDTYNTIMSWNNDETTWPDASMNIAIQFKNDIKETNTTLLSDATNKFNNNTQMLNVKNIIQQNKLRKEQNNSTKVNFLKNYIYIILKIICFLLLFVYFFIQLRKTSNNPIKQNLDPLV</sequence>
<evidence type="ECO:0000313" key="2">
    <source>
        <dbReference type="EMBL" id="QHU17755.1"/>
    </source>
</evidence>
<keyword evidence="1" id="KW-1133">Transmembrane helix</keyword>
<keyword evidence="1" id="KW-0472">Membrane</keyword>
<dbReference type="EMBL" id="MN740917">
    <property type="protein sequence ID" value="QHU17755.1"/>
    <property type="molecule type" value="Genomic_DNA"/>
</dbReference>
<evidence type="ECO:0000256" key="1">
    <source>
        <dbReference type="SAM" id="Phobius"/>
    </source>
</evidence>
<feature type="transmembrane region" description="Helical" evidence="1">
    <location>
        <begin position="87"/>
        <end position="106"/>
    </location>
</feature>
<keyword evidence="1" id="KW-0812">Transmembrane</keyword>
<accession>A0A6C0KII3</accession>
<dbReference type="AlphaFoldDB" id="A0A6C0KII3"/>
<reference evidence="2" key="1">
    <citation type="journal article" date="2020" name="Nature">
        <title>Giant virus diversity and host interactions through global metagenomics.</title>
        <authorList>
            <person name="Schulz F."/>
            <person name="Roux S."/>
            <person name="Paez-Espino D."/>
            <person name="Jungbluth S."/>
            <person name="Walsh D.A."/>
            <person name="Denef V.J."/>
            <person name="McMahon K.D."/>
            <person name="Konstantinidis K.T."/>
            <person name="Eloe-Fadrosh E.A."/>
            <person name="Kyrpides N.C."/>
            <person name="Woyke T."/>
        </authorList>
    </citation>
    <scope>NUCLEOTIDE SEQUENCE</scope>
    <source>
        <strain evidence="2">GVMAG-S-3300012919-55</strain>
    </source>
</reference>
<proteinExistence type="predicted"/>